<feature type="transmembrane region" description="Helical" evidence="1">
    <location>
        <begin position="6"/>
        <end position="27"/>
    </location>
</feature>
<dbReference type="Proteomes" id="UP001204445">
    <property type="component" value="Unassembled WGS sequence"/>
</dbReference>
<reference evidence="2" key="1">
    <citation type="submission" date="2022-08" db="EMBL/GenBank/DDBJ databases">
        <title>Genomic Encyclopedia of Type Strains, Phase III (KMG-III): the genomes of soil and plant-associated and newly described type strains.</title>
        <authorList>
            <person name="Whitman W."/>
        </authorList>
    </citation>
    <scope>NUCLEOTIDE SEQUENCE</scope>
    <source>
        <strain evidence="2">HMT 1</strain>
    </source>
</reference>
<dbReference type="RefSeq" id="WP_259055472.1">
    <property type="nucleotide sequence ID" value="NZ_JANUCT010000010.1"/>
</dbReference>
<gene>
    <name evidence="2" type="ORF">J2T55_001626</name>
</gene>
<proteinExistence type="predicted"/>
<evidence type="ECO:0000313" key="3">
    <source>
        <dbReference type="Proteomes" id="UP001204445"/>
    </source>
</evidence>
<keyword evidence="1" id="KW-1133">Transmembrane helix</keyword>
<keyword evidence="1" id="KW-0472">Membrane</keyword>
<sequence>MTTATATIIWILLSLIAGLSGLLLYAVHAVSRGIRQQLAEQKLTNRLLRELGEDLTGSNHRPHDMPR</sequence>
<evidence type="ECO:0000256" key="1">
    <source>
        <dbReference type="SAM" id="Phobius"/>
    </source>
</evidence>
<accession>A0AAE3L5M9</accession>
<evidence type="ECO:0000313" key="2">
    <source>
        <dbReference type="EMBL" id="MCS3903597.1"/>
    </source>
</evidence>
<protein>
    <submittedName>
        <fullName evidence="2">Na+/phosphate symporter</fullName>
    </submittedName>
</protein>
<keyword evidence="1" id="KW-0812">Transmembrane</keyword>
<dbReference type="EMBL" id="JANUCT010000010">
    <property type="protein sequence ID" value="MCS3903597.1"/>
    <property type="molecule type" value="Genomic_DNA"/>
</dbReference>
<organism evidence="2 3">
    <name type="scientific">Methylohalomonas lacus</name>
    <dbReference type="NCBI Taxonomy" id="398773"/>
    <lineage>
        <taxon>Bacteria</taxon>
        <taxon>Pseudomonadati</taxon>
        <taxon>Pseudomonadota</taxon>
        <taxon>Gammaproteobacteria</taxon>
        <taxon>Methylohalomonadales</taxon>
        <taxon>Methylohalomonadaceae</taxon>
        <taxon>Methylohalomonas</taxon>
    </lineage>
</organism>
<name>A0AAE3L5M9_9GAMM</name>
<keyword evidence="3" id="KW-1185">Reference proteome</keyword>
<comment type="caution">
    <text evidence="2">The sequence shown here is derived from an EMBL/GenBank/DDBJ whole genome shotgun (WGS) entry which is preliminary data.</text>
</comment>
<dbReference type="AlphaFoldDB" id="A0AAE3L5M9"/>